<evidence type="ECO:0000313" key="3">
    <source>
        <dbReference type="Proteomes" id="UP000013827"/>
    </source>
</evidence>
<accession>A0A0D3K725</accession>
<dbReference type="EnsemblProtists" id="EOD31560">
    <property type="protein sequence ID" value="EOD31560"/>
    <property type="gene ID" value="EMIHUDRAFT_442177"/>
</dbReference>
<dbReference type="AlphaFoldDB" id="A0A0D3K725"/>
<evidence type="ECO:0000313" key="2">
    <source>
        <dbReference type="EnsemblProtists" id="EOD31560"/>
    </source>
</evidence>
<feature type="signal peptide" evidence="1">
    <location>
        <begin position="1"/>
        <end position="34"/>
    </location>
</feature>
<proteinExistence type="predicted"/>
<organism evidence="2 3">
    <name type="scientific">Emiliania huxleyi (strain CCMP1516)</name>
    <dbReference type="NCBI Taxonomy" id="280463"/>
    <lineage>
        <taxon>Eukaryota</taxon>
        <taxon>Haptista</taxon>
        <taxon>Haptophyta</taxon>
        <taxon>Prymnesiophyceae</taxon>
        <taxon>Isochrysidales</taxon>
        <taxon>Noelaerhabdaceae</taxon>
        <taxon>Emiliania</taxon>
    </lineage>
</organism>
<dbReference type="GeneID" id="17276833"/>
<keyword evidence="1" id="KW-0732">Signal</keyword>
<dbReference type="KEGG" id="ehx:EMIHUDRAFT_442177"/>
<evidence type="ECO:0000256" key="1">
    <source>
        <dbReference type="SAM" id="SignalP"/>
    </source>
</evidence>
<sequence>MQTYSQDERRRRVTWFGAMASAVLLLLLLHTATTRPQQQAGESVASLRPLPSTYTCSEGGVGALPKWFQDSMNGELQTMFDRRELPTPPNPGVEQQHIVPFVTAYRTNSSVAGIKIGRVVVSTCRQSNKGFPLDPLFSAKPSHVRVVVQGLQINITANWWATEAGYYLGGGNYSLAMAGNVTLDRISLDRDDLLHGRAVPSCEGELTVVDQAFTGPSALVEVVKRVSSEPDALGQACEGREQDASNPLASEWEWLGPGPPPVGLRAELNDLLRNLRISVEPFWSLIKDKYHNEEGRKPAAGEGKIFDATMLPKVLRNAAPLSV</sequence>
<name>A0A0D3K725_EMIH1</name>
<feature type="chain" id="PRO_5044291698" evidence="1">
    <location>
        <begin position="35"/>
        <end position="323"/>
    </location>
</feature>
<protein>
    <submittedName>
        <fullName evidence="2">Uncharacterized protein</fullName>
    </submittedName>
</protein>
<keyword evidence="3" id="KW-1185">Reference proteome</keyword>
<dbReference type="RefSeq" id="XP_005783989.1">
    <property type="nucleotide sequence ID" value="XM_005783932.1"/>
</dbReference>
<dbReference type="PaxDb" id="2903-EOD31560"/>
<dbReference type="Proteomes" id="UP000013827">
    <property type="component" value="Unassembled WGS sequence"/>
</dbReference>
<reference evidence="2" key="2">
    <citation type="submission" date="2024-10" db="UniProtKB">
        <authorList>
            <consortium name="EnsemblProtists"/>
        </authorList>
    </citation>
    <scope>IDENTIFICATION</scope>
</reference>
<reference evidence="3" key="1">
    <citation type="journal article" date="2013" name="Nature">
        <title>Pan genome of the phytoplankton Emiliania underpins its global distribution.</title>
        <authorList>
            <person name="Read B.A."/>
            <person name="Kegel J."/>
            <person name="Klute M.J."/>
            <person name="Kuo A."/>
            <person name="Lefebvre S.C."/>
            <person name="Maumus F."/>
            <person name="Mayer C."/>
            <person name="Miller J."/>
            <person name="Monier A."/>
            <person name="Salamov A."/>
            <person name="Young J."/>
            <person name="Aguilar M."/>
            <person name="Claverie J.M."/>
            <person name="Frickenhaus S."/>
            <person name="Gonzalez K."/>
            <person name="Herman E.K."/>
            <person name="Lin Y.C."/>
            <person name="Napier J."/>
            <person name="Ogata H."/>
            <person name="Sarno A.F."/>
            <person name="Shmutz J."/>
            <person name="Schroeder D."/>
            <person name="de Vargas C."/>
            <person name="Verret F."/>
            <person name="von Dassow P."/>
            <person name="Valentin K."/>
            <person name="Van de Peer Y."/>
            <person name="Wheeler G."/>
            <person name="Dacks J.B."/>
            <person name="Delwiche C.F."/>
            <person name="Dyhrman S.T."/>
            <person name="Glockner G."/>
            <person name="John U."/>
            <person name="Richards T."/>
            <person name="Worden A.Z."/>
            <person name="Zhang X."/>
            <person name="Grigoriev I.V."/>
            <person name="Allen A.E."/>
            <person name="Bidle K."/>
            <person name="Borodovsky M."/>
            <person name="Bowler C."/>
            <person name="Brownlee C."/>
            <person name="Cock J.M."/>
            <person name="Elias M."/>
            <person name="Gladyshev V.N."/>
            <person name="Groth M."/>
            <person name="Guda C."/>
            <person name="Hadaegh A."/>
            <person name="Iglesias-Rodriguez M.D."/>
            <person name="Jenkins J."/>
            <person name="Jones B.M."/>
            <person name="Lawson T."/>
            <person name="Leese F."/>
            <person name="Lindquist E."/>
            <person name="Lobanov A."/>
            <person name="Lomsadze A."/>
            <person name="Malik S.B."/>
            <person name="Marsh M.E."/>
            <person name="Mackinder L."/>
            <person name="Mock T."/>
            <person name="Mueller-Roeber B."/>
            <person name="Pagarete A."/>
            <person name="Parker M."/>
            <person name="Probert I."/>
            <person name="Quesneville H."/>
            <person name="Raines C."/>
            <person name="Rensing S.A."/>
            <person name="Riano-Pachon D.M."/>
            <person name="Richier S."/>
            <person name="Rokitta S."/>
            <person name="Shiraiwa Y."/>
            <person name="Soanes D.M."/>
            <person name="van der Giezen M."/>
            <person name="Wahlund T.M."/>
            <person name="Williams B."/>
            <person name="Wilson W."/>
            <person name="Wolfe G."/>
            <person name="Wurch L.L."/>
        </authorList>
    </citation>
    <scope>NUCLEOTIDE SEQUENCE</scope>
</reference>
<dbReference type="HOGENOM" id="CLU_861768_0_0_1"/>